<keyword evidence="1" id="KW-0732">Signal</keyword>
<evidence type="ECO:0000256" key="1">
    <source>
        <dbReference type="SAM" id="SignalP"/>
    </source>
</evidence>
<sequence>MSYILTTMKTLRLIGTTLLMVMLAVNFTACSDDEDEQTIIEQANLIGKWQTTWEKIHKVENDKEVVTSDEAYTNGLWEFKADGTCTEGYADGGYTETSRWSLKDNKLTISYDDGYSDVLTVNELTATKLVLAFEDWDTMDDGSEELDDITTTTYKKID</sequence>
<dbReference type="Pfam" id="PF13648">
    <property type="entry name" value="Lipocalin_4"/>
    <property type="match status" value="1"/>
</dbReference>
<name>A0A174ENZ1_BACUN</name>
<dbReference type="EMBL" id="CZBF01000002">
    <property type="protein sequence ID" value="CUP70164.1"/>
    <property type="molecule type" value="Genomic_DNA"/>
</dbReference>
<dbReference type="InterPro" id="IPR024311">
    <property type="entry name" value="Lipocalin-like"/>
</dbReference>
<feature type="signal peptide" evidence="1">
    <location>
        <begin position="1"/>
        <end position="31"/>
    </location>
</feature>
<feature type="domain" description="Lipocalin-like" evidence="2">
    <location>
        <begin position="45"/>
        <end position="131"/>
    </location>
</feature>
<feature type="chain" id="PRO_5014251163" description="Lipocalin-like domain-containing protein" evidence="1">
    <location>
        <begin position="32"/>
        <end position="158"/>
    </location>
</feature>
<protein>
    <recommendedName>
        <fullName evidence="2">Lipocalin-like domain-containing protein</fullName>
    </recommendedName>
</protein>
<proteinExistence type="predicted"/>
<organism evidence="3 4">
    <name type="scientific">Bacteroides uniformis</name>
    <dbReference type="NCBI Taxonomy" id="820"/>
    <lineage>
        <taxon>Bacteria</taxon>
        <taxon>Pseudomonadati</taxon>
        <taxon>Bacteroidota</taxon>
        <taxon>Bacteroidia</taxon>
        <taxon>Bacteroidales</taxon>
        <taxon>Bacteroidaceae</taxon>
        <taxon>Bacteroides</taxon>
    </lineage>
</organism>
<accession>A0A174ENZ1</accession>
<dbReference type="AlphaFoldDB" id="A0A174ENZ1"/>
<evidence type="ECO:0000313" key="3">
    <source>
        <dbReference type="EMBL" id="CUP70164.1"/>
    </source>
</evidence>
<evidence type="ECO:0000259" key="2">
    <source>
        <dbReference type="Pfam" id="PF13648"/>
    </source>
</evidence>
<reference evidence="3 4" key="1">
    <citation type="submission" date="2015-09" db="EMBL/GenBank/DDBJ databases">
        <authorList>
            <consortium name="Pathogen Informatics"/>
        </authorList>
    </citation>
    <scope>NUCLEOTIDE SEQUENCE [LARGE SCALE GENOMIC DNA]</scope>
    <source>
        <strain evidence="3 4">2789STDY5834942</strain>
    </source>
</reference>
<gene>
    <name evidence="3" type="ORF">ERS852554_01541</name>
</gene>
<dbReference type="Proteomes" id="UP000095788">
    <property type="component" value="Unassembled WGS sequence"/>
</dbReference>
<evidence type="ECO:0000313" key="4">
    <source>
        <dbReference type="Proteomes" id="UP000095788"/>
    </source>
</evidence>